<accession>A0ACC3YYW9</accession>
<reference evidence="1 2" key="1">
    <citation type="journal article" date="2020" name="Phytopathology">
        <title>Genome Sequence Resources of Colletotrichum truncatum, C. plurivorum, C. musicola, and C. sojae: Four Species Pathogenic to Soybean (Glycine max).</title>
        <authorList>
            <person name="Rogerio F."/>
            <person name="Boufleur T.R."/>
            <person name="Ciampi-Guillardi M."/>
            <person name="Sukno S.A."/>
            <person name="Thon M.R."/>
            <person name="Massola Junior N.S."/>
            <person name="Baroncelli R."/>
        </authorList>
    </citation>
    <scope>NUCLEOTIDE SEQUENCE [LARGE SCALE GENOMIC DNA]</scope>
    <source>
        <strain evidence="1 2">CMES1059</strain>
    </source>
</reference>
<name>A0ACC3YYW9_COLTU</name>
<protein>
    <submittedName>
        <fullName evidence="1">Uncharacterized protein</fullName>
    </submittedName>
</protein>
<evidence type="ECO:0000313" key="2">
    <source>
        <dbReference type="Proteomes" id="UP000805649"/>
    </source>
</evidence>
<evidence type="ECO:0000313" key="1">
    <source>
        <dbReference type="EMBL" id="KAL0937104.1"/>
    </source>
</evidence>
<sequence length="218" mass="25803">MHYTTFFVTAIAAISSVSAMPAEAADRDRDRDRYDVFPRGECRDEGDDLYCGRGVNEFCRYDASNRYCRSDNVNRIFCAYRNQQEFARQLAEEWLSIEICDRDEYWDVRRRRCECYRGRDGDRDRDRECRRRRGESDRDRDDDDRNDGRDGDRGRERDAPNCKNGDIAFCAANENDIITFERENTLCLRDRGNYVFCASPERGRAREKARDHFNKKAA</sequence>
<organism evidence="1 2">
    <name type="scientific">Colletotrichum truncatum</name>
    <name type="common">Anthracnose fungus</name>
    <name type="synonym">Colletotrichum capsici</name>
    <dbReference type="NCBI Taxonomy" id="5467"/>
    <lineage>
        <taxon>Eukaryota</taxon>
        <taxon>Fungi</taxon>
        <taxon>Dikarya</taxon>
        <taxon>Ascomycota</taxon>
        <taxon>Pezizomycotina</taxon>
        <taxon>Sordariomycetes</taxon>
        <taxon>Hypocreomycetidae</taxon>
        <taxon>Glomerellales</taxon>
        <taxon>Glomerellaceae</taxon>
        <taxon>Colletotrichum</taxon>
        <taxon>Colletotrichum truncatum species complex</taxon>
    </lineage>
</organism>
<dbReference type="EMBL" id="VUJX02000004">
    <property type="protein sequence ID" value="KAL0937104.1"/>
    <property type="molecule type" value="Genomic_DNA"/>
</dbReference>
<gene>
    <name evidence="1" type="ORF">CTRU02_206835</name>
</gene>
<keyword evidence="2" id="KW-1185">Reference proteome</keyword>
<dbReference type="Proteomes" id="UP000805649">
    <property type="component" value="Unassembled WGS sequence"/>
</dbReference>
<comment type="caution">
    <text evidence="1">The sequence shown here is derived from an EMBL/GenBank/DDBJ whole genome shotgun (WGS) entry which is preliminary data.</text>
</comment>
<proteinExistence type="predicted"/>